<sequence>MNRFAEAAFGFPTGLFTFLLLVAVGYWLFVLLGAADAEGAEGGLDEIAGAVGLSGVPVAVAGTTLIALAWFVSLAGGELLGRVPVPGPVRATLAVLLVPAALGVAWAGTRGLVVAGRRLLPTSEGASRSAFVGRTCVVRTRHVDTGYGQAEVTADDGSSAVIQVRLVGEAHEAAGWTALIYGYDADDEVFWITPIT</sequence>
<feature type="transmembrane region" description="Helical" evidence="1">
    <location>
        <begin position="47"/>
        <end position="71"/>
    </location>
</feature>
<organism evidence="2 3">
    <name type="scientific">Virgisporangium aliadipatigenens</name>
    <dbReference type="NCBI Taxonomy" id="741659"/>
    <lineage>
        <taxon>Bacteria</taxon>
        <taxon>Bacillati</taxon>
        <taxon>Actinomycetota</taxon>
        <taxon>Actinomycetes</taxon>
        <taxon>Micromonosporales</taxon>
        <taxon>Micromonosporaceae</taxon>
        <taxon>Virgisporangium</taxon>
    </lineage>
</organism>
<comment type="caution">
    <text evidence="2">The sequence shown here is derived from an EMBL/GenBank/DDBJ whole genome shotgun (WGS) entry which is preliminary data.</text>
</comment>
<feature type="transmembrane region" description="Helical" evidence="1">
    <location>
        <begin position="91"/>
        <end position="109"/>
    </location>
</feature>
<feature type="transmembrane region" description="Helical" evidence="1">
    <location>
        <begin position="15"/>
        <end position="35"/>
    </location>
</feature>
<dbReference type="AlphaFoldDB" id="A0A8J4DNR3"/>
<keyword evidence="1" id="KW-1133">Transmembrane helix</keyword>
<gene>
    <name evidence="2" type="ORF">Val02_07440</name>
</gene>
<dbReference type="RefSeq" id="WP_239152015.1">
    <property type="nucleotide sequence ID" value="NZ_BOPF01000002.1"/>
</dbReference>
<dbReference type="Proteomes" id="UP000619260">
    <property type="component" value="Unassembled WGS sequence"/>
</dbReference>
<name>A0A8J4DNR3_9ACTN</name>
<proteinExistence type="predicted"/>
<protein>
    <recommendedName>
        <fullName evidence="4">DUF1449 family protein</fullName>
    </recommendedName>
</protein>
<evidence type="ECO:0000313" key="3">
    <source>
        <dbReference type="Proteomes" id="UP000619260"/>
    </source>
</evidence>
<keyword evidence="3" id="KW-1185">Reference proteome</keyword>
<evidence type="ECO:0000313" key="2">
    <source>
        <dbReference type="EMBL" id="GIJ43858.1"/>
    </source>
</evidence>
<reference evidence="2" key="1">
    <citation type="submission" date="2021-01" db="EMBL/GenBank/DDBJ databases">
        <title>Whole genome shotgun sequence of Virgisporangium aliadipatigenens NBRC 105644.</title>
        <authorList>
            <person name="Komaki H."/>
            <person name="Tamura T."/>
        </authorList>
    </citation>
    <scope>NUCLEOTIDE SEQUENCE</scope>
    <source>
        <strain evidence="2">NBRC 105644</strain>
    </source>
</reference>
<keyword evidence="1" id="KW-0812">Transmembrane</keyword>
<dbReference type="EMBL" id="BOPF01000002">
    <property type="protein sequence ID" value="GIJ43858.1"/>
    <property type="molecule type" value="Genomic_DNA"/>
</dbReference>
<accession>A0A8J4DNR3</accession>
<evidence type="ECO:0008006" key="4">
    <source>
        <dbReference type="Google" id="ProtNLM"/>
    </source>
</evidence>
<keyword evidence="1" id="KW-0472">Membrane</keyword>
<evidence type="ECO:0000256" key="1">
    <source>
        <dbReference type="SAM" id="Phobius"/>
    </source>
</evidence>